<dbReference type="STRING" id="1745343.A0A2J6QIA0"/>
<dbReference type="Pfam" id="PF26639">
    <property type="entry name" value="Het-6_barrel"/>
    <property type="match status" value="1"/>
</dbReference>
<feature type="domain" description="Heterokaryon incompatibility" evidence="1">
    <location>
        <begin position="17"/>
        <end position="183"/>
    </location>
</feature>
<accession>A0A2J6QIA0</accession>
<reference evidence="2 3" key="1">
    <citation type="submission" date="2016-05" db="EMBL/GenBank/DDBJ databases">
        <title>A degradative enzymes factory behind the ericoid mycorrhizal symbiosis.</title>
        <authorList>
            <consortium name="DOE Joint Genome Institute"/>
            <person name="Martino E."/>
            <person name="Morin E."/>
            <person name="Grelet G."/>
            <person name="Kuo A."/>
            <person name="Kohler A."/>
            <person name="Daghino S."/>
            <person name="Barry K."/>
            <person name="Choi C."/>
            <person name="Cichocki N."/>
            <person name="Clum A."/>
            <person name="Copeland A."/>
            <person name="Hainaut M."/>
            <person name="Haridas S."/>
            <person name="Labutti K."/>
            <person name="Lindquist E."/>
            <person name="Lipzen A."/>
            <person name="Khouja H.-R."/>
            <person name="Murat C."/>
            <person name="Ohm R."/>
            <person name="Olson A."/>
            <person name="Spatafora J."/>
            <person name="Veneault-Fourrey C."/>
            <person name="Henrissat B."/>
            <person name="Grigoriev I."/>
            <person name="Martin F."/>
            <person name="Perotto S."/>
        </authorList>
    </citation>
    <scope>NUCLEOTIDE SEQUENCE [LARGE SCALE GENOMIC DNA]</scope>
    <source>
        <strain evidence="2 3">UAMH 7357</strain>
    </source>
</reference>
<evidence type="ECO:0000313" key="3">
    <source>
        <dbReference type="Proteomes" id="UP000235672"/>
    </source>
</evidence>
<name>A0A2J6QIA0_9HELO</name>
<dbReference type="OrthoDB" id="2157530at2759"/>
<protein>
    <submittedName>
        <fullName evidence="2">HET-domain-containing protein</fullName>
    </submittedName>
</protein>
<gene>
    <name evidence="2" type="ORF">NA56DRAFT_564217</name>
</gene>
<keyword evidence="3" id="KW-1185">Reference proteome</keyword>
<evidence type="ECO:0000313" key="2">
    <source>
        <dbReference type="EMBL" id="PMD25979.1"/>
    </source>
</evidence>
<feature type="non-terminal residue" evidence="2">
    <location>
        <position position="1"/>
    </location>
</feature>
<dbReference type="PANTHER" id="PTHR24148:SF77">
    <property type="entry name" value="HETEROKARYON INCOMPATIBILITY DOMAIN-CONTAINING PROTEIN"/>
    <property type="match status" value="1"/>
</dbReference>
<organism evidence="2 3">
    <name type="scientific">Hyaloscypha hepaticicola</name>
    <dbReference type="NCBI Taxonomy" id="2082293"/>
    <lineage>
        <taxon>Eukaryota</taxon>
        <taxon>Fungi</taxon>
        <taxon>Dikarya</taxon>
        <taxon>Ascomycota</taxon>
        <taxon>Pezizomycotina</taxon>
        <taxon>Leotiomycetes</taxon>
        <taxon>Helotiales</taxon>
        <taxon>Hyaloscyphaceae</taxon>
        <taxon>Hyaloscypha</taxon>
    </lineage>
</organism>
<dbReference type="PANTHER" id="PTHR24148">
    <property type="entry name" value="ANKYRIN REPEAT DOMAIN-CONTAINING PROTEIN 39 HOMOLOG-RELATED"/>
    <property type="match status" value="1"/>
</dbReference>
<dbReference type="InterPro" id="IPR010730">
    <property type="entry name" value="HET"/>
</dbReference>
<proteinExistence type="predicted"/>
<dbReference type="InterPro" id="IPR052895">
    <property type="entry name" value="HetReg/Transcr_Mod"/>
</dbReference>
<dbReference type="EMBL" id="KZ613469">
    <property type="protein sequence ID" value="PMD25979.1"/>
    <property type="molecule type" value="Genomic_DNA"/>
</dbReference>
<dbReference type="AlphaFoldDB" id="A0A2J6QIA0"/>
<dbReference type="Proteomes" id="UP000235672">
    <property type="component" value="Unassembled WGS sequence"/>
</dbReference>
<sequence length="592" mass="66870">SIHTSLEAVNWADKPPYIALSYMWGDQTHPETILVNEQTFAIGANLHEALSQLQTEEPICLWVDAICINQNDDLEKGEQVANMSEIYKAAALVFAWLGPSANDSDVAMDAIERLGEDAIKAGQLDLGWEVIDKFWGPDPEGLLDSVRQPFQDLSEGTGLDYEQVAIKSLSERGYWHRTWITQEFALASTLVITCGSKRLHFREFSAAFLFLMFHRILTTKRLRLDVYSYNSEEERWKLALHFVQNSENSALCCLIGFRNRYQRRALLKYNSPLMDLLASVSSTAQATDPRDKIYGPLALAADTSGLGIVADYTKKEHQVYTDAAWAMLRLGFSDVLSWCRFRNGRSDLPSWVPDFSVELPELVNSYKSRAPPWKPIFSASGATKVKISAENHAQNPRLLVISGFAVDTIEEVGSPWKAEDDSSISVHLLFEEIAEACDRAQKLPAPVSADPKFWSEALWRVPCADQQWHEYSRRRAHIGAEAEVWEILTGIKGDMSGYADEVKQTAWRRYYFAMQPLENFRPFISRKGYIGMASEFASPGDALCIIFGAIAPYILRRHPEKRYEFIGETYVHGIMDGEAMGLGLEEEEFCLV</sequence>
<dbReference type="Pfam" id="PF06985">
    <property type="entry name" value="HET"/>
    <property type="match status" value="1"/>
</dbReference>
<evidence type="ECO:0000259" key="1">
    <source>
        <dbReference type="Pfam" id="PF06985"/>
    </source>
</evidence>